<accession>A0A3S0ZAL8</accession>
<evidence type="ECO:0000256" key="1">
    <source>
        <dbReference type="ARBA" id="ARBA00022669"/>
    </source>
</evidence>
<evidence type="ECO:0000313" key="9">
    <source>
        <dbReference type="Proteomes" id="UP000271974"/>
    </source>
</evidence>
<evidence type="ECO:0000256" key="3">
    <source>
        <dbReference type="ARBA" id="ARBA00022737"/>
    </source>
</evidence>
<dbReference type="PANTHER" id="PTHR23301">
    <property type="entry name" value="CHITIN BINDING PERITROPHIN-A"/>
    <property type="match status" value="1"/>
</dbReference>
<keyword evidence="2 6" id="KW-0732">Signal</keyword>
<comment type="caution">
    <text evidence="8">The sequence shown here is derived from an EMBL/GenBank/DDBJ whole genome shotgun (WGS) entry which is preliminary data.</text>
</comment>
<keyword evidence="5" id="KW-0325">Glycoprotein</keyword>
<dbReference type="PROSITE" id="PS50940">
    <property type="entry name" value="CHIT_BIND_II"/>
    <property type="match status" value="2"/>
</dbReference>
<organism evidence="8 9">
    <name type="scientific">Elysia chlorotica</name>
    <name type="common">Eastern emerald elysia</name>
    <name type="synonym">Sea slug</name>
    <dbReference type="NCBI Taxonomy" id="188477"/>
    <lineage>
        <taxon>Eukaryota</taxon>
        <taxon>Metazoa</taxon>
        <taxon>Spiralia</taxon>
        <taxon>Lophotrochozoa</taxon>
        <taxon>Mollusca</taxon>
        <taxon>Gastropoda</taxon>
        <taxon>Heterobranchia</taxon>
        <taxon>Euthyneura</taxon>
        <taxon>Panpulmonata</taxon>
        <taxon>Sacoglossa</taxon>
        <taxon>Placobranchoidea</taxon>
        <taxon>Plakobranchidae</taxon>
        <taxon>Elysia</taxon>
    </lineage>
</organism>
<dbReference type="PANTHER" id="PTHR23301:SF0">
    <property type="entry name" value="CHITIN-BINDING TYPE-2 DOMAIN-CONTAINING PROTEIN-RELATED"/>
    <property type="match status" value="1"/>
</dbReference>
<protein>
    <recommendedName>
        <fullName evidence="7">Chitin-binding type-2 domain-containing protein</fullName>
    </recommendedName>
</protein>
<name>A0A3S0ZAL8_ELYCH</name>
<evidence type="ECO:0000256" key="4">
    <source>
        <dbReference type="ARBA" id="ARBA00023157"/>
    </source>
</evidence>
<dbReference type="GO" id="GO:0008061">
    <property type="term" value="F:chitin binding"/>
    <property type="evidence" value="ECO:0007669"/>
    <property type="project" value="UniProtKB-KW"/>
</dbReference>
<dbReference type="InterPro" id="IPR036508">
    <property type="entry name" value="Chitin-bd_dom_sf"/>
</dbReference>
<reference evidence="8 9" key="1">
    <citation type="submission" date="2019-01" db="EMBL/GenBank/DDBJ databases">
        <title>A draft genome assembly of the solar-powered sea slug Elysia chlorotica.</title>
        <authorList>
            <person name="Cai H."/>
            <person name="Li Q."/>
            <person name="Fang X."/>
            <person name="Li J."/>
            <person name="Curtis N.E."/>
            <person name="Altenburger A."/>
            <person name="Shibata T."/>
            <person name="Feng M."/>
            <person name="Maeda T."/>
            <person name="Schwartz J.A."/>
            <person name="Shigenobu S."/>
            <person name="Lundholm N."/>
            <person name="Nishiyama T."/>
            <person name="Yang H."/>
            <person name="Hasebe M."/>
            <person name="Li S."/>
            <person name="Pierce S.K."/>
            <person name="Wang J."/>
        </authorList>
    </citation>
    <scope>NUCLEOTIDE SEQUENCE [LARGE SCALE GENOMIC DNA]</scope>
    <source>
        <strain evidence="8">EC2010</strain>
        <tissue evidence="8">Whole organism of an adult</tissue>
    </source>
</reference>
<dbReference type="STRING" id="188477.A0A3S0ZAL8"/>
<keyword evidence="9" id="KW-1185">Reference proteome</keyword>
<dbReference type="SUPFAM" id="SSF57625">
    <property type="entry name" value="Invertebrate chitin-binding proteins"/>
    <property type="match status" value="1"/>
</dbReference>
<keyword evidence="4" id="KW-1015">Disulfide bond</keyword>
<feature type="signal peptide" evidence="6">
    <location>
        <begin position="1"/>
        <end position="21"/>
    </location>
</feature>
<dbReference type="GO" id="GO:0005576">
    <property type="term" value="C:extracellular region"/>
    <property type="evidence" value="ECO:0007669"/>
    <property type="project" value="InterPro"/>
</dbReference>
<dbReference type="OrthoDB" id="6020543at2759"/>
<dbReference type="Gene3D" id="2.170.140.10">
    <property type="entry name" value="Chitin binding domain"/>
    <property type="match status" value="2"/>
</dbReference>
<feature type="chain" id="PRO_5018751267" description="Chitin-binding type-2 domain-containing protein" evidence="6">
    <location>
        <begin position="22"/>
        <end position="239"/>
    </location>
</feature>
<evidence type="ECO:0000256" key="5">
    <source>
        <dbReference type="ARBA" id="ARBA00023180"/>
    </source>
</evidence>
<evidence type="ECO:0000259" key="7">
    <source>
        <dbReference type="PROSITE" id="PS50940"/>
    </source>
</evidence>
<dbReference type="InterPro" id="IPR051940">
    <property type="entry name" value="Chitin_bind-dev_reg"/>
</dbReference>
<sequence length="239" mass="27340">MGFRVVQMLGFSLAMIALTSASPRVRRNPHEAKNRCSQEPNAGTHLYADPDDCSKYFTCSNGVNFLMSCPANLHFSNRHQTCVHRGSRFDECEIEQAIQKCRDGFQGIIPHPHVCQRYFNCSIDLSQQQYMYRLSFLPFEDECFYPEVFDSVTGKCMSNKNATCAGISKPKKYYCDYKRTGCPVAHCIPCRYRAGNCEGLADGYHVHSSKGYPRFMRCEDGYYLDELVCPTPHHFDPSR</sequence>
<feature type="domain" description="Chitin-binding type-2" evidence="7">
    <location>
        <begin position="98"/>
        <end position="166"/>
    </location>
</feature>
<keyword evidence="1" id="KW-0147">Chitin-binding</keyword>
<feature type="domain" description="Chitin-binding type-2" evidence="7">
    <location>
        <begin position="33"/>
        <end position="94"/>
    </location>
</feature>
<evidence type="ECO:0000256" key="6">
    <source>
        <dbReference type="SAM" id="SignalP"/>
    </source>
</evidence>
<dbReference type="Pfam" id="PF01607">
    <property type="entry name" value="CBM_14"/>
    <property type="match status" value="2"/>
</dbReference>
<evidence type="ECO:0000256" key="2">
    <source>
        <dbReference type="ARBA" id="ARBA00022729"/>
    </source>
</evidence>
<dbReference type="Proteomes" id="UP000271974">
    <property type="component" value="Unassembled WGS sequence"/>
</dbReference>
<dbReference type="InterPro" id="IPR002557">
    <property type="entry name" value="Chitin-bd_dom"/>
</dbReference>
<feature type="non-terminal residue" evidence="8">
    <location>
        <position position="239"/>
    </location>
</feature>
<gene>
    <name evidence="8" type="ORF">EGW08_018897</name>
</gene>
<proteinExistence type="predicted"/>
<dbReference type="EMBL" id="RQTK01000947">
    <property type="protein sequence ID" value="RUS73345.1"/>
    <property type="molecule type" value="Genomic_DNA"/>
</dbReference>
<keyword evidence="3" id="KW-0677">Repeat</keyword>
<dbReference type="SMART" id="SM00494">
    <property type="entry name" value="ChtBD2"/>
    <property type="match status" value="2"/>
</dbReference>
<evidence type="ECO:0000313" key="8">
    <source>
        <dbReference type="EMBL" id="RUS73345.1"/>
    </source>
</evidence>
<dbReference type="AlphaFoldDB" id="A0A3S0ZAL8"/>